<reference evidence="1" key="2">
    <citation type="submission" date="2022-03" db="EMBL/GenBank/DDBJ databases">
        <title>Draft title - Genomic analysis of global carrot germplasm unveils the trajectory of domestication and the origin of high carotenoid orange carrot.</title>
        <authorList>
            <person name="Iorizzo M."/>
            <person name="Ellison S."/>
            <person name="Senalik D."/>
            <person name="Macko-Podgorni A."/>
            <person name="Grzebelus D."/>
            <person name="Bostan H."/>
            <person name="Rolling W."/>
            <person name="Curaba J."/>
            <person name="Simon P."/>
        </authorList>
    </citation>
    <scope>NUCLEOTIDE SEQUENCE</scope>
    <source>
        <tissue evidence="1">Leaf</tissue>
    </source>
</reference>
<organism evidence="1 2">
    <name type="scientific">Daucus carota subsp. sativus</name>
    <name type="common">Carrot</name>
    <dbReference type="NCBI Taxonomy" id="79200"/>
    <lineage>
        <taxon>Eukaryota</taxon>
        <taxon>Viridiplantae</taxon>
        <taxon>Streptophyta</taxon>
        <taxon>Embryophyta</taxon>
        <taxon>Tracheophyta</taxon>
        <taxon>Spermatophyta</taxon>
        <taxon>Magnoliopsida</taxon>
        <taxon>eudicotyledons</taxon>
        <taxon>Gunneridae</taxon>
        <taxon>Pentapetalae</taxon>
        <taxon>asterids</taxon>
        <taxon>campanulids</taxon>
        <taxon>Apiales</taxon>
        <taxon>Apiaceae</taxon>
        <taxon>Apioideae</taxon>
        <taxon>Scandiceae</taxon>
        <taxon>Daucinae</taxon>
        <taxon>Daucus</taxon>
        <taxon>Daucus sect. Daucus</taxon>
    </lineage>
</organism>
<evidence type="ECO:0000313" key="1">
    <source>
        <dbReference type="EMBL" id="WOG88405.1"/>
    </source>
</evidence>
<accession>A0AAF0WHV9</accession>
<dbReference type="SUPFAM" id="SSF64484">
    <property type="entry name" value="beta and beta-prime subunits of DNA dependent RNA-polymerase"/>
    <property type="match status" value="1"/>
</dbReference>
<evidence type="ECO:0000313" key="2">
    <source>
        <dbReference type="Proteomes" id="UP000077755"/>
    </source>
</evidence>
<gene>
    <name evidence="1" type="ORF">DCAR_0207640</name>
</gene>
<dbReference type="AlphaFoldDB" id="A0AAF0WHV9"/>
<name>A0AAF0WHV9_DAUCS</name>
<keyword evidence="2" id="KW-1185">Reference proteome</keyword>
<sequence>MKDGHNKVYKSFSDVIEDKDRKFRETLLDKQVEFSGRSVIVVGHSLSLFQWLLVVGELDLLQFFVSFLQLF</sequence>
<proteinExistence type="predicted"/>
<dbReference type="Proteomes" id="UP000077755">
    <property type="component" value="Chromosome 2"/>
</dbReference>
<dbReference type="EMBL" id="CP093344">
    <property type="protein sequence ID" value="WOG88405.1"/>
    <property type="molecule type" value="Genomic_DNA"/>
</dbReference>
<reference evidence="1" key="1">
    <citation type="journal article" date="2016" name="Nat. Genet.">
        <title>A high-quality carrot genome assembly provides new insights into carotenoid accumulation and asterid genome evolution.</title>
        <authorList>
            <person name="Iorizzo M."/>
            <person name="Ellison S."/>
            <person name="Senalik D."/>
            <person name="Zeng P."/>
            <person name="Satapoomin P."/>
            <person name="Huang J."/>
            <person name="Bowman M."/>
            <person name="Iovene M."/>
            <person name="Sanseverino W."/>
            <person name="Cavagnaro P."/>
            <person name="Yildiz M."/>
            <person name="Macko-Podgorni A."/>
            <person name="Moranska E."/>
            <person name="Grzebelus E."/>
            <person name="Grzebelus D."/>
            <person name="Ashrafi H."/>
            <person name="Zheng Z."/>
            <person name="Cheng S."/>
            <person name="Spooner D."/>
            <person name="Van Deynze A."/>
            <person name="Simon P."/>
        </authorList>
    </citation>
    <scope>NUCLEOTIDE SEQUENCE</scope>
    <source>
        <tissue evidence="1">Leaf</tissue>
    </source>
</reference>
<protein>
    <submittedName>
        <fullName evidence="1">Uncharacterized protein</fullName>
    </submittedName>
</protein>